<proteinExistence type="inferred from homology"/>
<dbReference type="PROSITE" id="PS50893">
    <property type="entry name" value="ABC_TRANSPORTER_2"/>
    <property type="match status" value="1"/>
</dbReference>
<dbReference type="STRING" id="1618477.UR54_C0018G0003"/>
<protein>
    <submittedName>
        <fullName evidence="5">Iron-regulated ABC transporter ATPase subunit SufC</fullName>
    </submittedName>
</protein>
<accession>A0A0G0AT82</accession>
<dbReference type="PATRIC" id="fig|1618477.3.peg.321"/>
<evidence type="ECO:0000313" key="6">
    <source>
        <dbReference type="Proteomes" id="UP000034688"/>
    </source>
</evidence>
<gene>
    <name evidence="5" type="ORF">UR54_C0018G0003</name>
</gene>
<comment type="caution">
    <text evidence="5">The sequence shown here is derived from an EMBL/GenBank/DDBJ whole genome shotgun (WGS) entry which is preliminary data.</text>
</comment>
<evidence type="ECO:0000256" key="2">
    <source>
        <dbReference type="ARBA" id="ARBA00022741"/>
    </source>
</evidence>
<evidence type="ECO:0000256" key="1">
    <source>
        <dbReference type="ARBA" id="ARBA00006216"/>
    </source>
</evidence>
<evidence type="ECO:0000259" key="4">
    <source>
        <dbReference type="PROSITE" id="PS50893"/>
    </source>
</evidence>
<dbReference type="AlphaFoldDB" id="A0A0G0AT82"/>
<dbReference type="Pfam" id="PF00005">
    <property type="entry name" value="ABC_tran"/>
    <property type="match status" value="1"/>
</dbReference>
<dbReference type="GO" id="GO:0005524">
    <property type="term" value="F:ATP binding"/>
    <property type="evidence" value="ECO:0007669"/>
    <property type="project" value="UniProtKB-KW"/>
</dbReference>
<organism evidence="5 6">
    <name type="scientific">Candidatus Roizmanbacteria bacterium GW2011_GWA2_34_18</name>
    <dbReference type="NCBI Taxonomy" id="1618477"/>
    <lineage>
        <taxon>Bacteria</taxon>
        <taxon>Candidatus Roizmaniibacteriota</taxon>
    </lineage>
</organism>
<dbReference type="InterPro" id="IPR027417">
    <property type="entry name" value="P-loop_NTPase"/>
</dbReference>
<reference evidence="5 6" key="1">
    <citation type="journal article" date="2015" name="Nature">
        <title>rRNA introns, odd ribosomes, and small enigmatic genomes across a large radiation of phyla.</title>
        <authorList>
            <person name="Brown C.T."/>
            <person name="Hug L.A."/>
            <person name="Thomas B.C."/>
            <person name="Sharon I."/>
            <person name="Castelle C.J."/>
            <person name="Singh A."/>
            <person name="Wilkins M.J."/>
            <person name="Williams K.H."/>
            <person name="Banfield J.F."/>
        </authorList>
    </citation>
    <scope>NUCLEOTIDE SEQUENCE [LARGE SCALE GENOMIC DNA]</scope>
</reference>
<comment type="similarity">
    <text evidence="1">Belongs to the ABC transporter superfamily. Ycf16 family.</text>
</comment>
<dbReference type="PANTHER" id="PTHR43204:SF1">
    <property type="entry name" value="ABC TRANSPORTER I FAMILY MEMBER 6, CHLOROPLASTIC"/>
    <property type="match status" value="1"/>
</dbReference>
<sequence>MIELKNLTISVADKIIIKNLNLNFKKNKVYVLMGPNGSGKSTLALTLMGHPLYRIKSGKILFEKKDITDLAPEKRADLGMFLSFQSPLSLSGVSMFSLLRTAIAGKCDPLALREEIEKTAKLLKIKKELLERSFNEGTSGGEKKKLELLQATILSPKFLMFDEIDTGVDIDALKTIAQFMEKNKKGKTYLLITHYNRILKYVRPDEVLVMMEGKIVKQGDYKLAEEIEKDGYQSFELKVKVKSQKY</sequence>
<dbReference type="CDD" id="cd03217">
    <property type="entry name" value="ABC_FeS_Assembly"/>
    <property type="match status" value="1"/>
</dbReference>
<dbReference type="SUPFAM" id="SSF52540">
    <property type="entry name" value="P-loop containing nucleoside triphosphate hydrolases"/>
    <property type="match status" value="1"/>
</dbReference>
<evidence type="ECO:0000313" key="5">
    <source>
        <dbReference type="EMBL" id="KKP60134.1"/>
    </source>
</evidence>
<dbReference type="Proteomes" id="UP000034688">
    <property type="component" value="Unassembled WGS sequence"/>
</dbReference>
<dbReference type="NCBIfam" id="TIGR01978">
    <property type="entry name" value="sufC"/>
    <property type="match status" value="1"/>
</dbReference>
<dbReference type="PANTHER" id="PTHR43204">
    <property type="entry name" value="ABC TRANSPORTER I FAMILY MEMBER 6, CHLOROPLASTIC"/>
    <property type="match status" value="1"/>
</dbReference>
<dbReference type="InterPro" id="IPR010230">
    <property type="entry name" value="FeS-cluster_ATPase_SufC"/>
</dbReference>
<dbReference type="EMBL" id="LBPP01000018">
    <property type="protein sequence ID" value="KKP60134.1"/>
    <property type="molecule type" value="Genomic_DNA"/>
</dbReference>
<evidence type="ECO:0000256" key="3">
    <source>
        <dbReference type="ARBA" id="ARBA00022840"/>
    </source>
</evidence>
<keyword evidence="2" id="KW-0547">Nucleotide-binding</keyword>
<dbReference type="Gene3D" id="3.40.50.300">
    <property type="entry name" value="P-loop containing nucleotide triphosphate hydrolases"/>
    <property type="match status" value="1"/>
</dbReference>
<name>A0A0G0AT82_9BACT</name>
<dbReference type="InterPro" id="IPR003439">
    <property type="entry name" value="ABC_transporter-like_ATP-bd"/>
</dbReference>
<keyword evidence="3" id="KW-0067">ATP-binding</keyword>
<feature type="domain" description="ABC transporter" evidence="4">
    <location>
        <begin position="2"/>
        <end position="237"/>
    </location>
</feature>
<dbReference type="GO" id="GO:0016887">
    <property type="term" value="F:ATP hydrolysis activity"/>
    <property type="evidence" value="ECO:0007669"/>
    <property type="project" value="InterPro"/>
</dbReference>